<comment type="subcellular location">
    <subcellularLocation>
        <location evidence="1">Endomembrane system</location>
        <topology evidence="1">Multi-pass membrane protein</topology>
    </subcellularLocation>
</comment>
<keyword evidence="5" id="KW-1015">Disulfide bond</keyword>
<reference evidence="9" key="1">
    <citation type="submission" date="2019-05" db="EMBL/GenBank/DDBJ databases">
        <authorList>
            <person name="Lianzixin W."/>
        </authorList>
    </citation>
    <scope>NUCLEOTIDE SEQUENCE</scope>
    <source>
        <strain evidence="9">EC11</strain>
    </source>
</reference>
<accession>A0ABX0IUW5</accession>
<organism evidence="9 10">
    <name type="scientific">Flavobacterium jejuense</name>
    <dbReference type="NCBI Taxonomy" id="1544455"/>
    <lineage>
        <taxon>Bacteria</taxon>
        <taxon>Pseudomonadati</taxon>
        <taxon>Bacteroidota</taxon>
        <taxon>Flavobacteriia</taxon>
        <taxon>Flavobacteriales</taxon>
        <taxon>Flavobacteriaceae</taxon>
        <taxon>Flavobacterium</taxon>
    </lineage>
</organism>
<sequence>MKSFLFKNTDIAPLVVFRIFFGFLIACESFGAIISGWTKDVLIAPQFTFSFIGFEWIQPLSGNGMYYYFATMGILGILIMIGLRYTTSMFLFCLLWTGTYLMQKSSYNNHYYLLMIISFMMIFLPANRYKSLDVKLGYTKETVEIPYWMNLIFIIQIAIVYFYASIAKFYPDWLDGTFTKNLLHNTTAIPFFLDVFSQKWFYLFIAYAGIIYDLLIIPLLLYRKTRTLALLTSLLFHLFNAIVLQIGIFPFFALSFALFFYDSEKIRKIFFRNKVLKSTYPNLNFNQKRILYFLFIPFLYIQLVLPLRHYFIEGDVLWTEEGHRLSWRMMLRERSGYISFEMIDNTTKESTVYDYSKNLTSKQARQLPTKPDFIWQYCQKIKEENKDKDISIYVNCSNSINRKPYQTLIDPKYDMAKAKWNYFFHNEWILLNN</sequence>
<evidence type="ECO:0000256" key="4">
    <source>
        <dbReference type="ARBA" id="ARBA00023136"/>
    </source>
</evidence>
<evidence type="ECO:0000256" key="5">
    <source>
        <dbReference type="ARBA" id="ARBA00023157"/>
    </source>
</evidence>
<evidence type="ECO:0000313" key="10">
    <source>
        <dbReference type="Proteomes" id="UP000817854"/>
    </source>
</evidence>
<dbReference type="PANTHER" id="PTHR12639">
    <property type="entry name" value="VITAMIN K-DEPENDENT GAMMA-CARBOXYLASE"/>
    <property type="match status" value="1"/>
</dbReference>
<dbReference type="EMBL" id="VEVQ02000013">
    <property type="protein sequence ID" value="NHN27351.1"/>
    <property type="molecule type" value="Genomic_DNA"/>
</dbReference>
<keyword evidence="4 7" id="KW-0472">Membrane</keyword>
<comment type="caution">
    <text evidence="9">The sequence shown here is derived from an EMBL/GenBank/DDBJ whole genome shotgun (WGS) entry which is preliminary data.</text>
</comment>
<gene>
    <name evidence="9" type="ORF">FIA58_016845</name>
</gene>
<feature type="transmembrane region" description="Helical" evidence="7">
    <location>
        <begin position="12"/>
        <end position="35"/>
    </location>
</feature>
<feature type="transmembrane region" description="Helical" evidence="7">
    <location>
        <begin position="69"/>
        <end position="97"/>
    </location>
</feature>
<dbReference type="SMART" id="SM00752">
    <property type="entry name" value="HTTM"/>
    <property type="match status" value="1"/>
</dbReference>
<name>A0ABX0IUW5_9FLAO</name>
<dbReference type="Proteomes" id="UP000817854">
    <property type="component" value="Unassembled WGS sequence"/>
</dbReference>
<reference evidence="9" key="2">
    <citation type="submission" date="2020-02" db="EMBL/GenBank/DDBJ databases">
        <title>Flavobacterium profundi sp. nov., isolated from a deep-sea seamount.</title>
        <authorList>
            <person name="Zhang D.-C."/>
        </authorList>
    </citation>
    <scope>NUCLEOTIDE SEQUENCE</scope>
    <source>
        <strain evidence="9">EC11</strain>
    </source>
</reference>
<dbReference type="Pfam" id="PF05090">
    <property type="entry name" value="HTTM"/>
    <property type="match status" value="1"/>
</dbReference>
<dbReference type="InterPro" id="IPR007782">
    <property type="entry name" value="VKG_COase"/>
</dbReference>
<evidence type="ECO:0000256" key="3">
    <source>
        <dbReference type="ARBA" id="ARBA00022989"/>
    </source>
</evidence>
<feature type="domain" description="HTTM-like" evidence="8">
    <location>
        <begin position="6"/>
        <end position="265"/>
    </location>
</feature>
<dbReference type="InterPro" id="IPR011020">
    <property type="entry name" value="HTTM-like"/>
</dbReference>
<keyword evidence="10" id="KW-1185">Reference proteome</keyword>
<feature type="transmembrane region" description="Helical" evidence="7">
    <location>
        <begin position="290"/>
        <end position="307"/>
    </location>
</feature>
<keyword evidence="3 7" id="KW-1133">Transmembrane helix</keyword>
<protein>
    <submittedName>
        <fullName evidence="9">HTTM domain-containing protein</fullName>
    </submittedName>
</protein>
<evidence type="ECO:0000256" key="1">
    <source>
        <dbReference type="ARBA" id="ARBA00004127"/>
    </source>
</evidence>
<evidence type="ECO:0000256" key="6">
    <source>
        <dbReference type="ARBA" id="ARBA00023239"/>
    </source>
</evidence>
<proteinExistence type="predicted"/>
<feature type="transmembrane region" description="Helical" evidence="7">
    <location>
        <begin position="200"/>
        <end position="222"/>
    </location>
</feature>
<keyword evidence="6" id="KW-0456">Lyase</keyword>
<evidence type="ECO:0000259" key="8">
    <source>
        <dbReference type="SMART" id="SM00752"/>
    </source>
</evidence>
<dbReference type="InterPro" id="IPR053935">
    <property type="entry name" value="VKGC_lumenal_dom"/>
</dbReference>
<feature type="transmembrane region" description="Helical" evidence="7">
    <location>
        <begin position="234"/>
        <end position="261"/>
    </location>
</feature>
<dbReference type="InterPro" id="IPR053934">
    <property type="entry name" value="HTTM_dom"/>
</dbReference>
<dbReference type="Pfam" id="PF22777">
    <property type="entry name" value="VKGC_lumenal_dom"/>
    <property type="match status" value="1"/>
</dbReference>
<evidence type="ECO:0000313" key="9">
    <source>
        <dbReference type="EMBL" id="NHN27351.1"/>
    </source>
</evidence>
<evidence type="ECO:0000256" key="7">
    <source>
        <dbReference type="SAM" id="Phobius"/>
    </source>
</evidence>
<evidence type="ECO:0000256" key="2">
    <source>
        <dbReference type="ARBA" id="ARBA00022692"/>
    </source>
</evidence>
<feature type="transmembrane region" description="Helical" evidence="7">
    <location>
        <begin position="109"/>
        <end position="126"/>
    </location>
</feature>
<dbReference type="RefSeq" id="WP_140963864.1">
    <property type="nucleotide sequence ID" value="NZ_VEVQ02000013.1"/>
</dbReference>
<feature type="transmembrane region" description="Helical" evidence="7">
    <location>
        <begin position="147"/>
        <end position="166"/>
    </location>
</feature>
<dbReference type="PANTHER" id="PTHR12639:SF7">
    <property type="entry name" value="HTTM DOMAIN-CONTAINING PROTEIN"/>
    <property type="match status" value="1"/>
</dbReference>
<keyword evidence="2 7" id="KW-0812">Transmembrane</keyword>